<feature type="domain" description="CENP-V/GFA" evidence="4">
    <location>
        <begin position="7"/>
        <end position="116"/>
    </location>
</feature>
<dbReference type="RefSeq" id="WP_074951548.1">
    <property type="nucleotide sequence ID" value="NZ_BJXR01000014.1"/>
</dbReference>
<dbReference type="Proteomes" id="UP000183760">
    <property type="component" value="Unassembled WGS sequence"/>
</dbReference>
<dbReference type="GO" id="GO:0046872">
    <property type="term" value="F:metal ion binding"/>
    <property type="evidence" value="ECO:0007669"/>
    <property type="project" value="UniProtKB-KW"/>
</dbReference>
<comment type="caution">
    <text evidence="5">The sequence shown here is derived from an EMBL/GenBank/DDBJ whole genome shotgun (WGS) entry which is preliminary data.</text>
</comment>
<comment type="similarity">
    <text evidence="1">Belongs to the Gfa family.</text>
</comment>
<reference evidence="6 7" key="1">
    <citation type="submission" date="2016-10" db="EMBL/GenBank/DDBJ databases">
        <authorList>
            <person name="Varghese N."/>
            <person name="Submissions S."/>
        </authorList>
    </citation>
    <scope>NUCLEOTIDE SEQUENCE [LARGE SCALE GENOMIC DNA]</scope>
    <source>
        <strain evidence="6 7">DSM 16525</strain>
    </source>
</reference>
<keyword evidence="7" id="KW-1185">Reference proteome</keyword>
<dbReference type="InterPro" id="IPR011057">
    <property type="entry name" value="Mss4-like_sf"/>
</dbReference>
<reference evidence="5 8" key="2">
    <citation type="submission" date="2019-07" db="EMBL/GenBank/DDBJ databases">
        <title>Whole genome shotgun sequence of Myxococcus fulvus NBRC 100333.</title>
        <authorList>
            <person name="Hosoyama A."/>
            <person name="Uohara A."/>
            <person name="Ohji S."/>
            <person name="Ichikawa N."/>
        </authorList>
    </citation>
    <scope>NUCLEOTIDE SEQUENCE [LARGE SCALE GENOMIC DNA]</scope>
    <source>
        <strain evidence="5 8">NBRC 100333</strain>
    </source>
</reference>
<evidence type="ECO:0000313" key="5">
    <source>
        <dbReference type="EMBL" id="GEN06202.1"/>
    </source>
</evidence>
<dbReference type="EMBL" id="BJXR01000014">
    <property type="protein sequence ID" value="GEN06202.1"/>
    <property type="molecule type" value="Genomic_DNA"/>
</dbReference>
<protein>
    <submittedName>
        <fullName evidence="5">Aldehyde-activating protein</fullName>
    </submittedName>
    <submittedName>
        <fullName evidence="6">Uncharacterized conserved protein</fullName>
    </submittedName>
</protein>
<dbReference type="Proteomes" id="UP000321514">
    <property type="component" value="Unassembled WGS sequence"/>
</dbReference>
<evidence type="ECO:0000259" key="4">
    <source>
        <dbReference type="PROSITE" id="PS51891"/>
    </source>
</evidence>
<dbReference type="GO" id="GO:0016846">
    <property type="term" value="F:carbon-sulfur lyase activity"/>
    <property type="evidence" value="ECO:0007669"/>
    <property type="project" value="InterPro"/>
</dbReference>
<dbReference type="PROSITE" id="PS51891">
    <property type="entry name" value="CENP_V_GFA"/>
    <property type="match status" value="1"/>
</dbReference>
<dbReference type="STRING" id="1334629.MFUL124B02_34680"/>
<keyword evidence="2" id="KW-0479">Metal-binding</keyword>
<dbReference type="SUPFAM" id="SSF51316">
    <property type="entry name" value="Mss4-like"/>
    <property type="match status" value="1"/>
</dbReference>
<evidence type="ECO:0000313" key="7">
    <source>
        <dbReference type="Proteomes" id="UP000183760"/>
    </source>
</evidence>
<dbReference type="InterPro" id="IPR006913">
    <property type="entry name" value="CENP-V/GFA"/>
</dbReference>
<proteinExistence type="inferred from homology"/>
<accession>A0A511SXN5</accession>
<evidence type="ECO:0000256" key="2">
    <source>
        <dbReference type="ARBA" id="ARBA00022723"/>
    </source>
</evidence>
<organism evidence="5 8">
    <name type="scientific">Myxococcus fulvus</name>
    <dbReference type="NCBI Taxonomy" id="33"/>
    <lineage>
        <taxon>Bacteria</taxon>
        <taxon>Pseudomonadati</taxon>
        <taxon>Myxococcota</taxon>
        <taxon>Myxococcia</taxon>
        <taxon>Myxococcales</taxon>
        <taxon>Cystobacterineae</taxon>
        <taxon>Myxococcaceae</taxon>
        <taxon>Myxococcus</taxon>
    </lineage>
</organism>
<dbReference type="AlphaFoldDB" id="A0A511SXN5"/>
<name>A0A511SXN5_MYXFU</name>
<dbReference type="InterPro" id="IPR052355">
    <property type="entry name" value="CENP-V-like"/>
</dbReference>
<dbReference type="Gene3D" id="2.170.150.70">
    <property type="match status" value="1"/>
</dbReference>
<dbReference type="EMBL" id="FOIB01000002">
    <property type="protein sequence ID" value="SET55835.1"/>
    <property type="molecule type" value="Genomic_DNA"/>
</dbReference>
<gene>
    <name evidence="5" type="ORF">MFU01_12390</name>
    <name evidence="6" type="ORF">SAMN05443572_102686</name>
</gene>
<dbReference type="PANTHER" id="PTHR28620:SF1">
    <property type="entry name" value="CENP-V_GFA DOMAIN-CONTAINING PROTEIN"/>
    <property type="match status" value="1"/>
</dbReference>
<evidence type="ECO:0000313" key="6">
    <source>
        <dbReference type="EMBL" id="SET55835.1"/>
    </source>
</evidence>
<dbReference type="Pfam" id="PF04828">
    <property type="entry name" value="GFA"/>
    <property type="match status" value="1"/>
</dbReference>
<sequence length="120" mass="13225">MSELKSYEGGCHCGQVRYEVQLDLSQPAIQCNCSICQKTGTMLSFTPVSQFTLRSGEGALTDYQFNQNIIHHLFCSKCGVRSFARGKGPDGSEMAAINVRCLDGVDLNTVKTFQYDGRSK</sequence>
<evidence type="ECO:0000256" key="3">
    <source>
        <dbReference type="ARBA" id="ARBA00022833"/>
    </source>
</evidence>
<dbReference type="OrthoDB" id="9805575at2"/>
<dbReference type="PANTHER" id="PTHR28620">
    <property type="entry name" value="CENTROMERE PROTEIN V"/>
    <property type="match status" value="1"/>
</dbReference>
<evidence type="ECO:0000256" key="1">
    <source>
        <dbReference type="ARBA" id="ARBA00005495"/>
    </source>
</evidence>
<keyword evidence="3" id="KW-0862">Zinc</keyword>
<evidence type="ECO:0000313" key="8">
    <source>
        <dbReference type="Proteomes" id="UP000321514"/>
    </source>
</evidence>